<dbReference type="OrthoDB" id="421694at2759"/>
<name>A0A9P1FHA3_9DINO</name>
<reference evidence="3 4" key="2">
    <citation type="submission" date="2024-05" db="EMBL/GenBank/DDBJ databases">
        <authorList>
            <person name="Chen Y."/>
            <person name="Shah S."/>
            <person name="Dougan E. K."/>
            <person name="Thang M."/>
            <person name="Chan C."/>
        </authorList>
    </citation>
    <scope>NUCLEOTIDE SEQUENCE [LARGE SCALE GENOMIC DNA]</scope>
</reference>
<dbReference type="AlphaFoldDB" id="A0A9P1FHA3"/>
<protein>
    <submittedName>
        <fullName evidence="2">Uncharacterized protein</fullName>
    </submittedName>
</protein>
<dbReference type="EMBL" id="CAMXCT030000247">
    <property type="protein sequence ID" value="CAL4763455.1"/>
    <property type="molecule type" value="Genomic_DNA"/>
</dbReference>
<feature type="region of interest" description="Disordered" evidence="1">
    <location>
        <begin position="1"/>
        <end position="22"/>
    </location>
</feature>
<evidence type="ECO:0000313" key="4">
    <source>
        <dbReference type="Proteomes" id="UP001152797"/>
    </source>
</evidence>
<comment type="caution">
    <text evidence="2">The sequence shown here is derived from an EMBL/GenBank/DDBJ whole genome shotgun (WGS) entry which is preliminary data.</text>
</comment>
<dbReference type="EMBL" id="CAMXCT020000247">
    <property type="protein sequence ID" value="CAL1129518.1"/>
    <property type="molecule type" value="Genomic_DNA"/>
</dbReference>
<feature type="compositionally biased region" description="Basic and acidic residues" evidence="1">
    <location>
        <begin position="664"/>
        <end position="682"/>
    </location>
</feature>
<proteinExistence type="predicted"/>
<gene>
    <name evidence="2" type="ORF">C1SCF055_LOCUS4396</name>
</gene>
<accession>A0A9P1FHA3</accession>
<dbReference type="EMBL" id="CAMXCT010000247">
    <property type="protein sequence ID" value="CAI3976143.1"/>
    <property type="molecule type" value="Genomic_DNA"/>
</dbReference>
<evidence type="ECO:0000313" key="2">
    <source>
        <dbReference type="EMBL" id="CAI3976143.1"/>
    </source>
</evidence>
<sequence length="794" mass="87538">MSKGPKAPPASTGAYHSCGSDEHDSPDQFWFEQDVRSMCLELILKFGSVKDVKEHYQKPGGEFNQLIKAICFAQKMHREDPYLAEILARVRCVAMTVKARFLRSEQNGDFVRPPNAKWYVKPAMGDYDPRLLVPMQAKIAEYIRGECTNPDSTEDRTVQLNQLDDLLDVGSTAAEGLSHASQVLFEGYAVLTDLAVQDLEASVTAFGAEGLITQTGLCEAERSTVEALSTSASAFSSLPLGDQEVPGDQPQLEPGMSQPALPSTAPVPVASECFLVDSDDEKQVDVIGRLDPITDPVLEAYVVFKVAHIRPGRLKRPLHADDAIGPNDIALRKYHVVERDMSDPDVLRIRVTRSHGSDVLCSDLFGSTDPDVLMKTMIQFQLDSSGQGVVVECKLPVLNPLVDAGAFPGGLHKFNDLGEDDTIESLKLLERDGLVSSEREGEWSLTTEALERHIVQSIWLRTPSRVFTPRANLPLDQYTSLELELLMADNGWNRLSLAQDQSKAREPYTATPGCCKNWFCDRNGRFFSNYLVCLLKSEELFRAGLKAIHHGQIESYYSAILSCLAQGSPLESIDPWKPARLYRAITKGQPPDAPAQDDLQLMDDNSDLPALDMGRPSSTDVSVSNPRKDSAASTQAVEVLRPPDRPPTSGAVVPASSGRTRSRNPTEQRAEPRPKAKSDSSAKRSGTTRASTHEKSHYFGDFFLTYYASGTVPTWRAVCPIHESCTKSMRTNQETSEDDVARRLKAWCLKGLDAQCDSKQHHVFYTAVPPLSAVGSDDDLNRELQRLTASRSNP</sequence>
<feature type="region of interest" description="Disordered" evidence="1">
    <location>
        <begin position="237"/>
        <end position="263"/>
    </location>
</feature>
<evidence type="ECO:0000313" key="3">
    <source>
        <dbReference type="EMBL" id="CAL4763455.1"/>
    </source>
</evidence>
<keyword evidence="4" id="KW-1185">Reference proteome</keyword>
<feature type="region of interest" description="Disordered" evidence="1">
    <location>
        <begin position="587"/>
        <end position="692"/>
    </location>
</feature>
<evidence type="ECO:0000256" key="1">
    <source>
        <dbReference type="SAM" id="MobiDB-lite"/>
    </source>
</evidence>
<organism evidence="2">
    <name type="scientific">Cladocopium goreaui</name>
    <dbReference type="NCBI Taxonomy" id="2562237"/>
    <lineage>
        <taxon>Eukaryota</taxon>
        <taxon>Sar</taxon>
        <taxon>Alveolata</taxon>
        <taxon>Dinophyceae</taxon>
        <taxon>Suessiales</taxon>
        <taxon>Symbiodiniaceae</taxon>
        <taxon>Cladocopium</taxon>
    </lineage>
</organism>
<feature type="compositionally biased region" description="Polar residues" evidence="1">
    <location>
        <begin position="616"/>
        <end position="636"/>
    </location>
</feature>
<reference evidence="2" key="1">
    <citation type="submission" date="2022-10" db="EMBL/GenBank/DDBJ databases">
        <authorList>
            <person name="Chen Y."/>
            <person name="Dougan E. K."/>
            <person name="Chan C."/>
            <person name="Rhodes N."/>
            <person name="Thang M."/>
        </authorList>
    </citation>
    <scope>NUCLEOTIDE SEQUENCE</scope>
</reference>
<dbReference type="Proteomes" id="UP001152797">
    <property type="component" value="Unassembled WGS sequence"/>
</dbReference>